<dbReference type="EMBL" id="JADIMP010000087">
    <property type="protein sequence ID" value="MBO8441849.1"/>
    <property type="molecule type" value="Genomic_DNA"/>
</dbReference>
<proteinExistence type="predicted"/>
<dbReference type="InterPro" id="IPR039247">
    <property type="entry name" value="KhpB"/>
</dbReference>
<gene>
    <name evidence="2" type="ORF">IAA89_05410</name>
</gene>
<dbReference type="GO" id="GO:0003723">
    <property type="term" value="F:RNA binding"/>
    <property type="evidence" value="ECO:0007669"/>
    <property type="project" value="InterPro"/>
</dbReference>
<dbReference type="Pfam" id="PF13083">
    <property type="entry name" value="KH_KhpA-B"/>
    <property type="match status" value="1"/>
</dbReference>
<dbReference type="InterPro" id="IPR036867">
    <property type="entry name" value="R3H_dom_sf"/>
</dbReference>
<sequence>MEHEITNLMDFILKLLKQEDIIATCSAKVEEPYIYINFKTQQINKLIGYHGKNINNLQIIAHIFMSKLGLRSYKIQLDVADYREKRREQLIKLAKYAYNQALNKQIRYQLPAMPSFERRIIHNILKEKNGIQSFSSGNRNKRYITVVPNKLFDK</sequence>
<name>A0A9D9EAS6_9LACO</name>
<dbReference type="PANTHER" id="PTHR35800">
    <property type="entry name" value="PROTEIN JAG"/>
    <property type="match status" value="1"/>
</dbReference>
<reference evidence="2" key="1">
    <citation type="submission" date="2020-10" db="EMBL/GenBank/DDBJ databases">
        <authorList>
            <person name="Gilroy R."/>
        </authorList>
    </citation>
    <scope>NUCLEOTIDE SEQUENCE</scope>
    <source>
        <strain evidence="2">C6-149</strain>
    </source>
</reference>
<dbReference type="CDD" id="cd02414">
    <property type="entry name" value="KH-II_Jag"/>
    <property type="match status" value="1"/>
</dbReference>
<feature type="domain" description="R3H" evidence="1">
    <location>
        <begin position="84"/>
        <end position="150"/>
    </location>
</feature>
<dbReference type="Pfam" id="PF01424">
    <property type="entry name" value="R3H"/>
    <property type="match status" value="1"/>
</dbReference>
<dbReference type="InterPro" id="IPR001374">
    <property type="entry name" value="R3H_dom"/>
</dbReference>
<accession>A0A9D9EAS6</accession>
<dbReference type="PROSITE" id="PS51061">
    <property type="entry name" value="R3H"/>
    <property type="match status" value="1"/>
</dbReference>
<dbReference type="InterPro" id="IPR034079">
    <property type="entry name" value="R3H_KhpB"/>
</dbReference>
<dbReference type="InterPro" id="IPR015946">
    <property type="entry name" value="KH_dom-like_a/b"/>
</dbReference>
<evidence type="ECO:0000313" key="2">
    <source>
        <dbReference type="EMBL" id="MBO8441849.1"/>
    </source>
</evidence>
<reference evidence="2" key="2">
    <citation type="journal article" date="2021" name="PeerJ">
        <title>Extensive microbial diversity within the chicken gut microbiome revealed by metagenomics and culture.</title>
        <authorList>
            <person name="Gilroy R."/>
            <person name="Ravi A."/>
            <person name="Getino M."/>
            <person name="Pursley I."/>
            <person name="Horton D.L."/>
            <person name="Alikhan N.F."/>
            <person name="Baker D."/>
            <person name="Gharbi K."/>
            <person name="Hall N."/>
            <person name="Watson M."/>
            <person name="Adriaenssens E.M."/>
            <person name="Foster-Nyarko E."/>
            <person name="Jarju S."/>
            <person name="Secka A."/>
            <person name="Antonio M."/>
            <person name="Oren A."/>
            <person name="Chaudhuri R.R."/>
            <person name="La Ragione R."/>
            <person name="Hildebrand F."/>
            <person name="Pallen M.J."/>
        </authorList>
    </citation>
    <scope>NUCLEOTIDE SEQUENCE</scope>
    <source>
        <strain evidence="2">C6-149</strain>
    </source>
</reference>
<evidence type="ECO:0000259" key="1">
    <source>
        <dbReference type="PROSITE" id="PS51061"/>
    </source>
</evidence>
<dbReference type="Gene3D" id="3.30.300.20">
    <property type="match status" value="1"/>
</dbReference>
<evidence type="ECO:0000313" key="3">
    <source>
        <dbReference type="Proteomes" id="UP000823614"/>
    </source>
</evidence>
<dbReference type="SMART" id="SM00393">
    <property type="entry name" value="R3H"/>
    <property type="match status" value="1"/>
</dbReference>
<organism evidence="2 3">
    <name type="scientific">Candidatus Gallilactobacillus intestinavium</name>
    <dbReference type="NCBI Taxonomy" id="2840838"/>
    <lineage>
        <taxon>Bacteria</taxon>
        <taxon>Bacillati</taxon>
        <taxon>Bacillota</taxon>
        <taxon>Bacilli</taxon>
        <taxon>Lactobacillales</taxon>
        <taxon>Lactobacillaceae</taxon>
        <taxon>Lactobacillaceae incertae sedis</taxon>
        <taxon>Candidatus Gallilactobacillus</taxon>
    </lineage>
</organism>
<protein>
    <submittedName>
        <fullName evidence="2">KH domain-containing protein</fullName>
    </submittedName>
</protein>
<dbReference type="Gene3D" id="3.30.1370.50">
    <property type="entry name" value="R3H-like domain"/>
    <property type="match status" value="1"/>
</dbReference>
<dbReference type="AlphaFoldDB" id="A0A9D9EAS6"/>
<dbReference type="CDD" id="cd02644">
    <property type="entry name" value="R3H_jag"/>
    <property type="match status" value="1"/>
</dbReference>
<comment type="caution">
    <text evidence="2">The sequence shown here is derived from an EMBL/GenBank/DDBJ whole genome shotgun (WGS) entry which is preliminary data.</text>
</comment>
<dbReference type="Proteomes" id="UP000823614">
    <property type="component" value="Unassembled WGS sequence"/>
</dbReference>
<dbReference type="InterPro" id="IPR038008">
    <property type="entry name" value="Jag_KH"/>
</dbReference>
<dbReference type="SUPFAM" id="SSF82708">
    <property type="entry name" value="R3H domain"/>
    <property type="match status" value="1"/>
</dbReference>
<dbReference type="PANTHER" id="PTHR35800:SF1">
    <property type="entry name" value="RNA-BINDING PROTEIN KHPB"/>
    <property type="match status" value="1"/>
</dbReference>